<feature type="transmembrane region" description="Helical" evidence="2">
    <location>
        <begin position="387"/>
        <end position="406"/>
    </location>
</feature>
<dbReference type="AlphaFoldDB" id="A0A4Y7RE62"/>
<dbReference type="InterPro" id="IPR008964">
    <property type="entry name" value="Invasin/intimin_cell_adhesion"/>
</dbReference>
<dbReference type="Proteomes" id="UP000298324">
    <property type="component" value="Unassembled WGS sequence"/>
</dbReference>
<feature type="region of interest" description="Disordered" evidence="1">
    <location>
        <begin position="315"/>
        <end position="342"/>
    </location>
</feature>
<dbReference type="EC" id="3.2.1.83" evidence="4"/>
<gene>
    <name evidence="4" type="primary">cgkA_2</name>
    <name evidence="4" type="ORF">Psch_00604</name>
</gene>
<feature type="compositionally biased region" description="Polar residues" evidence="1">
    <location>
        <begin position="315"/>
        <end position="324"/>
    </location>
</feature>
<keyword evidence="5" id="KW-1185">Reference proteome</keyword>
<name>A0A4Y7RE62_9FIRM</name>
<evidence type="ECO:0000256" key="2">
    <source>
        <dbReference type="SAM" id="Phobius"/>
    </source>
</evidence>
<feature type="domain" description="BIG2" evidence="3">
    <location>
        <begin position="232"/>
        <end position="309"/>
    </location>
</feature>
<reference evidence="4 5" key="1">
    <citation type="journal article" date="2018" name="Environ. Microbiol.">
        <title>Novel energy conservation strategies and behaviour of Pelotomaculum schinkii driving syntrophic propionate catabolism.</title>
        <authorList>
            <person name="Hidalgo-Ahumada C.A.P."/>
            <person name="Nobu M.K."/>
            <person name="Narihiro T."/>
            <person name="Tamaki H."/>
            <person name="Liu W.T."/>
            <person name="Kamagata Y."/>
            <person name="Stams A.J.M."/>
            <person name="Imachi H."/>
            <person name="Sousa D.Z."/>
        </authorList>
    </citation>
    <scope>NUCLEOTIDE SEQUENCE [LARGE SCALE GENOMIC DNA]</scope>
    <source>
        <strain evidence="4 5">HH</strain>
    </source>
</reference>
<dbReference type="Pfam" id="PF02368">
    <property type="entry name" value="Big_2"/>
    <property type="match status" value="1"/>
</dbReference>
<sequence>MRLKGLKFKYVSQKAVVLVVMSTLLLSLLWMAKPGTASADSGSIGVPADTLTIKVGYFGGPYYTKKVYTASDLDAMPQVQQAYTFIDNMPAVVIDSAKGIKLTDLLADAGIDVNSVEAFYFYATDTKVGWYQCLPKSYLLDTARYYYPNLPTHWDSDTHSSIPGAVYGAIRVAPIIATRDNWQRFATAPDFSVNDTSTRFRLLFGQDDTNTRTAFRSVKWVHAIEVMLGGTPPSGVTLDQGMVNLKVGSTVQLTATVGPDDATDKSVTWSSSDTSVATVDNNGLVTVVGQGTATITVSTVVGNMTATCIVNDPNQDAGAQTIVPTSAGPEKDGSQGALSQQQYLTEKTESVAGVNSSRAGSQPWRVYEMSADAVPLQKQKEQNNLDIYAAMIFLCLFLLGAGRRYAEYAKEI</sequence>
<dbReference type="SUPFAM" id="SSF49373">
    <property type="entry name" value="Invasin/intimin cell-adhesion fragments"/>
    <property type="match status" value="1"/>
</dbReference>
<evidence type="ECO:0000313" key="5">
    <source>
        <dbReference type="Proteomes" id="UP000298324"/>
    </source>
</evidence>
<evidence type="ECO:0000313" key="4">
    <source>
        <dbReference type="EMBL" id="TEB07063.1"/>
    </source>
</evidence>
<comment type="caution">
    <text evidence="4">The sequence shown here is derived from an EMBL/GenBank/DDBJ whole genome shotgun (WGS) entry which is preliminary data.</text>
</comment>
<evidence type="ECO:0000256" key="1">
    <source>
        <dbReference type="SAM" id="MobiDB-lite"/>
    </source>
</evidence>
<keyword evidence="4" id="KW-0378">Hydrolase</keyword>
<protein>
    <submittedName>
        <fullName evidence="4">Kappa-carrageenase</fullName>
        <ecNumber evidence="4">3.2.1.83</ecNumber>
    </submittedName>
</protein>
<dbReference type="GO" id="GO:0033918">
    <property type="term" value="F:kappa-carrageenase activity"/>
    <property type="evidence" value="ECO:0007669"/>
    <property type="project" value="UniProtKB-EC"/>
</dbReference>
<dbReference type="EMBL" id="QFGA01000001">
    <property type="protein sequence ID" value="TEB07063.1"/>
    <property type="molecule type" value="Genomic_DNA"/>
</dbReference>
<organism evidence="4 5">
    <name type="scientific">Pelotomaculum schinkii</name>
    <dbReference type="NCBI Taxonomy" id="78350"/>
    <lineage>
        <taxon>Bacteria</taxon>
        <taxon>Bacillati</taxon>
        <taxon>Bacillota</taxon>
        <taxon>Clostridia</taxon>
        <taxon>Eubacteriales</taxon>
        <taxon>Desulfotomaculaceae</taxon>
        <taxon>Pelotomaculum</taxon>
    </lineage>
</organism>
<keyword evidence="2" id="KW-1133">Transmembrane helix</keyword>
<keyword evidence="2" id="KW-0472">Membrane</keyword>
<dbReference type="SMART" id="SM00635">
    <property type="entry name" value="BID_2"/>
    <property type="match status" value="1"/>
</dbReference>
<keyword evidence="2" id="KW-0812">Transmembrane</keyword>
<accession>A0A4Y7RE62</accession>
<evidence type="ECO:0000259" key="3">
    <source>
        <dbReference type="SMART" id="SM00635"/>
    </source>
</evidence>
<dbReference type="RefSeq" id="WP_243123931.1">
    <property type="nucleotide sequence ID" value="NZ_QFGA01000001.1"/>
</dbReference>
<keyword evidence="4" id="KW-0326">Glycosidase</keyword>
<dbReference type="InterPro" id="IPR003343">
    <property type="entry name" value="Big_2"/>
</dbReference>
<dbReference type="Gene3D" id="2.60.40.1080">
    <property type="match status" value="1"/>
</dbReference>
<proteinExistence type="predicted"/>